<gene>
    <name evidence="1" type="ORF">RHMOL_Rhmol05G0234900</name>
</gene>
<accession>A0ACC0NUF6</accession>
<keyword evidence="2" id="KW-1185">Reference proteome</keyword>
<protein>
    <submittedName>
        <fullName evidence="1">Uncharacterized protein</fullName>
    </submittedName>
</protein>
<evidence type="ECO:0000313" key="1">
    <source>
        <dbReference type="EMBL" id="KAI8556213.1"/>
    </source>
</evidence>
<dbReference type="Proteomes" id="UP001062846">
    <property type="component" value="Chromosome 5"/>
</dbReference>
<name>A0ACC0NUF6_RHOML</name>
<dbReference type="EMBL" id="CM046392">
    <property type="protein sequence ID" value="KAI8556213.1"/>
    <property type="molecule type" value="Genomic_DNA"/>
</dbReference>
<proteinExistence type="predicted"/>
<reference evidence="1" key="1">
    <citation type="submission" date="2022-02" db="EMBL/GenBank/DDBJ databases">
        <title>Plant Genome Project.</title>
        <authorList>
            <person name="Zhang R.-G."/>
        </authorList>
    </citation>
    <scope>NUCLEOTIDE SEQUENCE</scope>
    <source>
        <strain evidence="1">AT1</strain>
    </source>
</reference>
<organism evidence="1 2">
    <name type="scientific">Rhododendron molle</name>
    <name type="common">Chinese azalea</name>
    <name type="synonym">Azalea mollis</name>
    <dbReference type="NCBI Taxonomy" id="49168"/>
    <lineage>
        <taxon>Eukaryota</taxon>
        <taxon>Viridiplantae</taxon>
        <taxon>Streptophyta</taxon>
        <taxon>Embryophyta</taxon>
        <taxon>Tracheophyta</taxon>
        <taxon>Spermatophyta</taxon>
        <taxon>Magnoliopsida</taxon>
        <taxon>eudicotyledons</taxon>
        <taxon>Gunneridae</taxon>
        <taxon>Pentapetalae</taxon>
        <taxon>asterids</taxon>
        <taxon>Ericales</taxon>
        <taxon>Ericaceae</taxon>
        <taxon>Ericoideae</taxon>
        <taxon>Rhodoreae</taxon>
        <taxon>Rhododendron</taxon>
    </lineage>
</organism>
<comment type="caution">
    <text evidence="1">The sequence shown here is derived from an EMBL/GenBank/DDBJ whole genome shotgun (WGS) entry which is preliminary data.</text>
</comment>
<sequence>MTKYRFFVSRQDSCLYEQDQEATSDSDDSEVESPSGELYPFMDKSVEGALLKLTCEHQLIVTEEVRNHVLGLGTDLINENKKFIYALDRVKKCTEAQQEIGRKQDTQYQRKM</sequence>
<evidence type="ECO:0000313" key="2">
    <source>
        <dbReference type="Proteomes" id="UP001062846"/>
    </source>
</evidence>